<name>A0A444YQG4_ARAHY</name>
<dbReference type="AlphaFoldDB" id="A0A444YQG4"/>
<dbReference type="Gene3D" id="3.20.20.80">
    <property type="entry name" value="Glycosidases"/>
    <property type="match status" value="1"/>
</dbReference>
<protein>
    <recommendedName>
        <fullName evidence="3">non-reducing end alpha-L-arabinofuranosidase</fullName>
        <ecNumber evidence="3">3.2.1.55</ecNumber>
    </recommendedName>
</protein>
<feature type="domain" description="Alpha-L-arabinofuranosidase C-terminal" evidence="8">
    <location>
        <begin position="473"/>
        <end position="660"/>
    </location>
</feature>
<keyword evidence="5" id="KW-0378">Hydrolase</keyword>
<accession>A0A444YQG4</accession>
<dbReference type="FunFam" id="3.20.20.80:FF:000025">
    <property type="entry name" value="Alpha-L-arabinofuranosidase 1"/>
    <property type="match status" value="1"/>
</dbReference>
<feature type="chain" id="PRO_5018988211" description="non-reducing end alpha-L-arabinofuranosidase" evidence="7">
    <location>
        <begin position="26"/>
        <end position="668"/>
    </location>
</feature>
<reference evidence="9 10" key="1">
    <citation type="submission" date="2019-01" db="EMBL/GenBank/DDBJ databases">
        <title>Sequencing of cultivated peanut Arachis hypogaea provides insights into genome evolution and oil improvement.</title>
        <authorList>
            <person name="Chen X."/>
        </authorList>
    </citation>
    <scope>NUCLEOTIDE SEQUENCE [LARGE SCALE GENOMIC DNA]</scope>
    <source>
        <strain evidence="10">cv. Fuhuasheng</strain>
        <tissue evidence="9">Leaves</tissue>
    </source>
</reference>
<evidence type="ECO:0000256" key="6">
    <source>
        <dbReference type="SAM" id="MobiDB-lite"/>
    </source>
</evidence>
<sequence length="668" mass="74031">MVSYSYSSSNLLSSFVLCVVLVANAFQCFTSDATSTLMVDGSPNSGRPIPNTFLGAFFEEINHAGAGGLWAELVSNRGRFEGGRGSGSPSSIYPWRVIGNESLISVSTDQTSCFERNKIALRMEVLCNGPKSCPPAGVGVSNPGYWGMNIEKGKKYKLVMYVKVKASGPVDLQVSLTGSVHRVNMVSIISFSAMTDNNFSKWTKVEGILESKATNHNSNLQITTTTRAILWLDQVSLMPLDTYKGHGFRMDLFKMVADLKPKFLRFPGGCFVEGYYLKNGFQWKNTIGAWEQRPGHYGDVWKYWTDDGFGFFEMLQVGALISYIHLAEDLGALPIWVFNNGMSVGGEEVNMSALSPFIQDALDGIEFAKGSPSSKWGSVRASMRHPEPFDFRFVAVGNENCFPHHKYFKFYDAIKRAYPEIRIISNCDGSKTPLNHPADLFDFHIYPNNSMDMFSKYSVFDKTSRLGPKVFVSEYAVVKDDARNGTLLAALAEAAFLIGLERNSDIVHMVCYAPLFINKNGRYSWIPDAIAFNSHESYGTPSYWVQQLFSESSGAIYLNSTLQTSSNSIVASAIGYRSSQDSKIYLRVKVVNFGSEIEKLRITINGLSSNVQQSRSTKTVLTSSNKMDENSFSQPNKVVPRKSALENASNNMVVSISPYSVTSFDLLV</sequence>
<dbReference type="FunFam" id="2.60.40.1180:FF:000011">
    <property type="entry name" value="Alpha-L-arabinofuranosidase 1"/>
    <property type="match status" value="1"/>
</dbReference>
<dbReference type="EC" id="3.2.1.55" evidence="3"/>
<dbReference type="InterPro" id="IPR010720">
    <property type="entry name" value="Alpha-L-AF_C"/>
</dbReference>
<comment type="similarity">
    <text evidence="2">Belongs to the glycosyl hydrolase 51 family.</text>
</comment>
<dbReference type="InterPro" id="IPR051563">
    <property type="entry name" value="Glycosyl_Hydrolase_51"/>
</dbReference>
<dbReference type="GO" id="GO:0046373">
    <property type="term" value="P:L-arabinose metabolic process"/>
    <property type="evidence" value="ECO:0007669"/>
    <property type="project" value="InterPro"/>
</dbReference>
<dbReference type="Pfam" id="PF06964">
    <property type="entry name" value="Alpha-L-AF_C"/>
    <property type="match status" value="1"/>
</dbReference>
<evidence type="ECO:0000256" key="2">
    <source>
        <dbReference type="ARBA" id="ARBA00007186"/>
    </source>
</evidence>
<dbReference type="EMBL" id="SDMP01000016">
    <property type="protein sequence ID" value="RYR04206.1"/>
    <property type="molecule type" value="Genomic_DNA"/>
</dbReference>
<dbReference type="Proteomes" id="UP000289738">
    <property type="component" value="Chromosome B06"/>
</dbReference>
<dbReference type="STRING" id="3818.A0A444YQG4"/>
<feature type="region of interest" description="Disordered" evidence="6">
    <location>
        <begin position="615"/>
        <end position="637"/>
    </location>
</feature>
<dbReference type="GO" id="GO:0046556">
    <property type="term" value="F:alpha-L-arabinofuranosidase activity"/>
    <property type="evidence" value="ECO:0007669"/>
    <property type="project" value="UniProtKB-EC"/>
</dbReference>
<dbReference type="Pfam" id="PF22848">
    <property type="entry name" value="ASD1_dom"/>
    <property type="match status" value="1"/>
</dbReference>
<evidence type="ECO:0000313" key="10">
    <source>
        <dbReference type="Proteomes" id="UP000289738"/>
    </source>
</evidence>
<comment type="caution">
    <text evidence="9">The sequence shown here is derived from an EMBL/GenBank/DDBJ whole genome shotgun (WGS) entry which is preliminary data.</text>
</comment>
<dbReference type="PANTHER" id="PTHR31776">
    <property type="entry name" value="ALPHA-L-ARABINOFURANOSIDASE 1"/>
    <property type="match status" value="1"/>
</dbReference>
<evidence type="ECO:0000256" key="5">
    <source>
        <dbReference type="ARBA" id="ARBA00022801"/>
    </source>
</evidence>
<evidence type="ECO:0000313" key="9">
    <source>
        <dbReference type="EMBL" id="RYR04206.1"/>
    </source>
</evidence>
<dbReference type="InterPro" id="IPR055235">
    <property type="entry name" value="ASD1_cat"/>
</dbReference>
<dbReference type="InterPro" id="IPR013780">
    <property type="entry name" value="Glyco_hydro_b"/>
</dbReference>
<dbReference type="SUPFAM" id="SSF51445">
    <property type="entry name" value="(Trans)glycosidases"/>
    <property type="match status" value="1"/>
</dbReference>
<proteinExistence type="inferred from homology"/>
<evidence type="ECO:0000256" key="4">
    <source>
        <dbReference type="ARBA" id="ARBA00022729"/>
    </source>
</evidence>
<evidence type="ECO:0000256" key="3">
    <source>
        <dbReference type="ARBA" id="ARBA00012670"/>
    </source>
</evidence>
<dbReference type="PANTHER" id="PTHR31776:SF18">
    <property type="entry name" value="NON-REDUCING END ALPHA-L-ARABINOFURANOSIDASE"/>
    <property type="match status" value="1"/>
</dbReference>
<dbReference type="InterPro" id="IPR017853">
    <property type="entry name" value="GH"/>
</dbReference>
<dbReference type="Gene3D" id="2.60.40.1180">
    <property type="entry name" value="Golgi alpha-mannosidase II"/>
    <property type="match status" value="1"/>
</dbReference>
<keyword evidence="4 7" id="KW-0732">Signal</keyword>
<feature type="compositionally biased region" description="Polar residues" evidence="6">
    <location>
        <begin position="615"/>
        <end position="636"/>
    </location>
</feature>
<organism evidence="9 10">
    <name type="scientific">Arachis hypogaea</name>
    <name type="common">Peanut</name>
    <dbReference type="NCBI Taxonomy" id="3818"/>
    <lineage>
        <taxon>Eukaryota</taxon>
        <taxon>Viridiplantae</taxon>
        <taxon>Streptophyta</taxon>
        <taxon>Embryophyta</taxon>
        <taxon>Tracheophyta</taxon>
        <taxon>Spermatophyta</taxon>
        <taxon>Magnoliopsida</taxon>
        <taxon>eudicotyledons</taxon>
        <taxon>Gunneridae</taxon>
        <taxon>Pentapetalae</taxon>
        <taxon>rosids</taxon>
        <taxon>fabids</taxon>
        <taxon>Fabales</taxon>
        <taxon>Fabaceae</taxon>
        <taxon>Papilionoideae</taxon>
        <taxon>50 kb inversion clade</taxon>
        <taxon>dalbergioids sensu lato</taxon>
        <taxon>Dalbergieae</taxon>
        <taxon>Pterocarpus clade</taxon>
        <taxon>Arachis</taxon>
    </lineage>
</organism>
<evidence type="ECO:0000256" key="1">
    <source>
        <dbReference type="ARBA" id="ARBA00001462"/>
    </source>
</evidence>
<comment type="catalytic activity">
    <reaction evidence="1">
        <text>Hydrolysis of terminal non-reducing alpha-L-arabinofuranoside residues in alpha-L-arabinosides.</text>
        <dbReference type="EC" id="3.2.1.55"/>
    </reaction>
</comment>
<evidence type="ECO:0000259" key="8">
    <source>
        <dbReference type="SMART" id="SM00813"/>
    </source>
</evidence>
<evidence type="ECO:0000256" key="7">
    <source>
        <dbReference type="SAM" id="SignalP"/>
    </source>
</evidence>
<gene>
    <name evidence="9" type="ORF">Ahy_B06g083831</name>
</gene>
<keyword evidence="10" id="KW-1185">Reference proteome</keyword>
<dbReference type="Gene3D" id="2.60.120.260">
    <property type="entry name" value="Galactose-binding domain-like"/>
    <property type="match status" value="1"/>
</dbReference>
<dbReference type="SMART" id="SM00813">
    <property type="entry name" value="Alpha-L-AF_C"/>
    <property type="match status" value="1"/>
</dbReference>
<feature type="signal peptide" evidence="7">
    <location>
        <begin position="1"/>
        <end position="25"/>
    </location>
</feature>